<dbReference type="InterPro" id="IPR028203">
    <property type="entry name" value="PSII_CF48-like_dom"/>
</dbReference>
<reference evidence="5" key="1">
    <citation type="submission" date="2022-06" db="EMBL/GenBank/DDBJ databases">
        <authorList>
            <person name="Lu C.-H."/>
        </authorList>
    </citation>
    <scope>NUCLEOTIDE SEQUENCE</scope>
    <source>
        <strain evidence="5">21MJYT02-11</strain>
    </source>
</reference>
<dbReference type="PANTHER" id="PTHR47199">
    <property type="entry name" value="PHOTOSYSTEM II STABILITY/ASSEMBLY FACTOR HCF136, CHLOROPLASTIC"/>
    <property type="match status" value="1"/>
</dbReference>
<keyword evidence="3" id="KW-0812">Transmembrane</keyword>
<reference evidence="5" key="2">
    <citation type="journal article" date="2023" name="Front. Microbiol.">
        <title>Ralstonia chuxiongensis sp. nov., Ralstonia mojiangensis sp. nov., and Ralstonia soli sp. nov., isolated from tobacco fields, are three novel species in the family Burkholderiaceae.</title>
        <authorList>
            <person name="Lu C.H."/>
            <person name="Zhang Y.Y."/>
            <person name="Jiang N."/>
            <person name="Chen W."/>
            <person name="Shao X."/>
            <person name="Zhao Z.M."/>
            <person name="Lu W.L."/>
            <person name="Hu X."/>
            <person name="Xi Y.X."/>
            <person name="Zou S.Y."/>
            <person name="Wei Q.J."/>
            <person name="Lin Z.L."/>
            <person name="Gong L."/>
            <person name="Gai X.T."/>
            <person name="Zhang L.Q."/>
            <person name="Li J.Y."/>
            <person name="Jin Y."/>
            <person name="Xia Z.Y."/>
        </authorList>
    </citation>
    <scope>NUCLEOTIDE SEQUENCE</scope>
    <source>
        <strain evidence="5">21MJYT02-11</strain>
    </source>
</reference>
<keyword evidence="1" id="KW-0602">Photosynthesis</keyword>
<dbReference type="SUPFAM" id="SSF110296">
    <property type="entry name" value="Oligoxyloglucan reducing end-specific cellobiohydrolase"/>
    <property type="match status" value="1"/>
</dbReference>
<dbReference type="Proteomes" id="UP001162811">
    <property type="component" value="Unassembled WGS sequence"/>
</dbReference>
<evidence type="ECO:0000256" key="2">
    <source>
        <dbReference type="ARBA" id="ARBA00023276"/>
    </source>
</evidence>
<dbReference type="Pfam" id="PF14870">
    <property type="entry name" value="PSII_BNR"/>
    <property type="match status" value="1"/>
</dbReference>
<dbReference type="Gene3D" id="2.130.10.10">
    <property type="entry name" value="YVTN repeat-like/Quinoprotein amine dehydrogenase"/>
    <property type="match status" value="2"/>
</dbReference>
<comment type="caution">
    <text evidence="5">The sequence shown here is derived from an EMBL/GenBank/DDBJ whole genome shotgun (WGS) entry which is preliminary data.</text>
</comment>
<keyword evidence="6" id="KW-1185">Reference proteome</keyword>
<evidence type="ECO:0000256" key="1">
    <source>
        <dbReference type="ARBA" id="ARBA00022531"/>
    </source>
</evidence>
<evidence type="ECO:0000256" key="3">
    <source>
        <dbReference type="SAM" id="Phobius"/>
    </source>
</evidence>
<proteinExistence type="predicted"/>
<gene>
    <name evidence="5" type="ORF">NG900_12750</name>
</gene>
<keyword evidence="3" id="KW-0472">Membrane</keyword>
<dbReference type="PANTHER" id="PTHR47199:SF2">
    <property type="entry name" value="PHOTOSYSTEM II STABILITY_ASSEMBLY FACTOR HCF136, CHLOROPLASTIC"/>
    <property type="match status" value="1"/>
</dbReference>
<evidence type="ECO:0000313" key="5">
    <source>
        <dbReference type="EMBL" id="MCO5399063.1"/>
    </source>
</evidence>
<feature type="transmembrane region" description="Helical" evidence="3">
    <location>
        <begin position="7"/>
        <end position="27"/>
    </location>
</feature>
<feature type="domain" description="Photosynthesis system II assembly factor Ycf48/Hcf136-like" evidence="4">
    <location>
        <begin position="77"/>
        <end position="205"/>
    </location>
</feature>
<keyword evidence="2" id="KW-0604">Photosystem II</keyword>
<dbReference type="RefSeq" id="WP_252680718.1">
    <property type="nucleotide sequence ID" value="NZ_JAMXHT010000004.1"/>
</dbReference>
<protein>
    <submittedName>
        <fullName evidence="5">YCF48-related protein</fullName>
    </submittedName>
</protein>
<sequence length="321" mass="34942">MKRIFNIFISGLPLIVISGLLYAGLFIKPKPFGGHLPPPLFERDDRFYGITTAPEHTVWLVGAHGRVMRSDDAAHTWRSQASHVLENLQDVAAWDAQRAVAVGDQGVVVATQDGGATWREINVPHSGIANKLVRVKTVSGGAAWAVGEGGLALRSSDYGATWVRVGTDEDVSWNDIAVLDQQGWRVGEFGRIEKSVDGGASWVAQTSPIKVSLMAVAFRDERNGVAVGLGGTVLTTNDGGQRWHLETQVTPEHLFDVIWDGQRWLTVGDKGVVLVGDIDGHLWRQTRGATADRDWHTKVAAGAEHYYFSGTQPLVTEKHAL</sequence>
<organism evidence="5 6">
    <name type="scientific">Ralstonia soli</name>
    <dbReference type="NCBI Taxonomy" id="2953896"/>
    <lineage>
        <taxon>Bacteria</taxon>
        <taxon>Pseudomonadati</taxon>
        <taxon>Pseudomonadota</taxon>
        <taxon>Betaproteobacteria</taxon>
        <taxon>Burkholderiales</taxon>
        <taxon>Burkholderiaceae</taxon>
        <taxon>Ralstonia</taxon>
    </lineage>
</organism>
<dbReference type="EMBL" id="JAMXHT010000004">
    <property type="protein sequence ID" value="MCO5399063.1"/>
    <property type="molecule type" value="Genomic_DNA"/>
</dbReference>
<dbReference type="InterPro" id="IPR015943">
    <property type="entry name" value="WD40/YVTN_repeat-like_dom_sf"/>
</dbReference>
<accession>A0ABT1ALA8</accession>
<keyword evidence="3" id="KW-1133">Transmembrane helix</keyword>
<evidence type="ECO:0000259" key="4">
    <source>
        <dbReference type="Pfam" id="PF14870"/>
    </source>
</evidence>
<evidence type="ECO:0000313" key="6">
    <source>
        <dbReference type="Proteomes" id="UP001162811"/>
    </source>
</evidence>
<name>A0ABT1ALA8_9RALS</name>